<reference evidence="1 2" key="1">
    <citation type="journal article" date="2018" name="Cell">
        <title>The Chara Genome: Secondary Complexity and Implications for Plant Terrestrialization.</title>
        <authorList>
            <person name="Nishiyama T."/>
            <person name="Sakayama H."/>
            <person name="Vries J.D."/>
            <person name="Buschmann H."/>
            <person name="Saint-Marcoux D."/>
            <person name="Ullrich K.K."/>
            <person name="Haas F.B."/>
            <person name="Vanderstraeten L."/>
            <person name="Becker D."/>
            <person name="Lang D."/>
            <person name="Vosolsobe S."/>
            <person name="Rombauts S."/>
            <person name="Wilhelmsson P.K.I."/>
            <person name="Janitza P."/>
            <person name="Kern R."/>
            <person name="Heyl A."/>
            <person name="Rumpler F."/>
            <person name="Villalobos L.I.A.C."/>
            <person name="Clay J.M."/>
            <person name="Skokan R."/>
            <person name="Toyoda A."/>
            <person name="Suzuki Y."/>
            <person name="Kagoshima H."/>
            <person name="Schijlen E."/>
            <person name="Tajeshwar N."/>
            <person name="Catarino B."/>
            <person name="Hetherington A.J."/>
            <person name="Saltykova A."/>
            <person name="Bonnot C."/>
            <person name="Breuninger H."/>
            <person name="Symeonidi A."/>
            <person name="Radhakrishnan G.V."/>
            <person name="Van Nieuwerburgh F."/>
            <person name="Deforce D."/>
            <person name="Chang C."/>
            <person name="Karol K.G."/>
            <person name="Hedrich R."/>
            <person name="Ulvskov P."/>
            <person name="Glockner G."/>
            <person name="Delwiche C.F."/>
            <person name="Petrasek J."/>
            <person name="Van de Peer Y."/>
            <person name="Friml J."/>
            <person name="Beilby M."/>
            <person name="Dolan L."/>
            <person name="Kohara Y."/>
            <person name="Sugano S."/>
            <person name="Fujiyama A."/>
            <person name="Delaux P.-M."/>
            <person name="Quint M."/>
            <person name="TheiBen G."/>
            <person name="Hagemann M."/>
            <person name="Harholt J."/>
            <person name="Dunand C."/>
            <person name="Zachgo S."/>
            <person name="Langdale J."/>
            <person name="Maumus F."/>
            <person name="Straeten D.V.D."/>
            <person name="Gould S.B."/>
            <person name="Rensing S.A."/>
        </authorList>
    </citation>
    <scope>NUCLEOTIDE SEQUENCE [LARGE SCALE GENOMIC DNA]</scope>
    <source>
        <strain evidence="1 2">S276</strain>
    </source>
</reference>
<proteinExistence type="predicted"/>
<gene>
    <name evidence="1" type="ORF">CBR_g37057</name>
</gene>
<sequence>MKDVFSSFGTGSDWTTVVPAGTTEPSGTRAAECLSDEVRRMRLVNEARVDTFVFDDEFRNYLVLDDSRGTLSSVAQGQLFSGWRPEKLRASRGEGQRVEIRYGLKAVKLFLDRHCLCKLEKAGGSGYLVIVHRSVWSKALDHWILGEILAASTKVRGCRRSIAEVSKEELESAKEESAKEARLRTDEHRCGFLGFGIALSLAGMFPENGDLFPILVGLLDPHGMAENVASLKWSVEQISRDPNEAQRKALQLDTLYRFGEEAWIMSIVSERAGVDESEFRSTFVKGGGKCWGLQARKSGVCLVREEAIMPLYFPLAFWRRGEPEEDSESSSSEQELADRE</sequence>
<dbReference type="AlphaFoldDB" id="A0A388LM80"/>
<dbReference type="Proteomes" id="UP000265515">
    <property type="component" value="Unassembled WGS sequence"/>
</dbReference>
<protein>
    <submittedName>
        <fullName evidence="1">Uncharacterized protein</fullName>
    </submittedName>
</protein>
<keyword evidence="2" id="KW-1185">Reference proteome</keyword>
<dbReference type="EMBL" id="BFEA01000436">
    <property type="protein sequence ID" value="GBG83343.1"/>
    <property type="molecule type" value="Genomic_DNA"/>
</dbReference>
<evidence type="ECO:0000313" key="2">
    <source>
        <dbReference type="Proteomes" id="UP000265515"/>
    </source>
</evidence>
<organism evidence="1 2">
    <name type="scientific">Chara braunii</name>
    <name type="common">Braun's stonewort</name>
    <dbReference type="NCBI Taxonomy" id="69332"/>
    <lineage>
        <taxon>Eukaryota</taxon>
        <taxon>Viridiplantae</taxon>
        <taxon>Streptophyta</taxon>
        <taxon>Charophyceae</taxon>
        <taxon>Charales</taxon>
        <taxon>Characeae</taxon>
        <taxon>Chara</taxon>
    </lineage>
</organism>
<comment type="caution">
    <text evidence="1">The sequence shown here is derived from an EMBL/GenBank/DDBJ whole genome shotgun (WGS) entry which is preliminary data.</text>
</comment>
<evidence type="ECO:0000313" key="1">
    <source>
        <dbReference type="EMBL" id="GBG83343.1"/>
    </source>
</evidence>
<dbReference type="Gramene" id="GBG83343">
    <property type="protein sequence ID" value="GBG83343"/>
    <property type="gene ID" value="CBR_g37057"/>
</dbReference>
<name>A0A388LM80_CHABU</name>
<accession>A0A388LM80</accession>